<name>A0A3L9Y775_9RHOB</name>
<reference evidence="2 3" key="1">
    <citation type="submission" date="2018-10" db="EMBL/GenBank/DDBJ databases">
        <authorList>
            <person name="Jung H.S."/>
            <person name="Jeon C.O."/>
        </authorList>
    </citation>
    <scope>NUCLEOTIDE SEQUENCE [LARGE SCALE GENOMIC DNA]</scope>
    <source>
        <strain evidence="2 3">MA-7-27</strain>
    </source>
</reference>
<feature type="region of interest" description="Disordered" evidence="1">
    <location>
        <begin position="174"/>
        <end position="198"/>
    </location>
</feature>
<dbReference type="AlphaFoldDB" id="A0A3L9Y775"/>
<evidence type="ECO:0000313" key="2">
    <source>
        <dbReference type="EMBL" id="RMA42163.1"/>
    </source>
</evidence>
<evidence type="ECO:0000313" key="3">
    <source>
        <dbReference type="Proteomes" id="UP000281343"/>
    </source>
</evidence>
<comment type="caution">
    <text evidence="2">The sequence shown here is derived from an EMBL/GenBank/DDBJ whole genome shotgun (WGS) entry which is preliminary data.</text>
</comment>
<gene>
    <name evidence="2" type="ORF">D9R08_12010</name>
</gene>
<keyword evidence="3" id="KW-1185">Reference proteome</keyword>
<dbReference type="EMBL" id="RCNT01000005">
    <property type="protein sequence ID" value="RMA42163.1"/>
    <property type="molecule type" value="Genomic_DNA"/>
</dbReference>
<dbReference type="Proteomes" id="UP000281343">
    <property type="component" value="Unassembled WGS sequence"/>
</dbReference>
<accession>A0A3L9Y775</accession>
<proteinExistence type="predicted"/>
<feature type="compositionally biased region" description="Acidic residues" evidence="1">
    <location>
        <begin position="233"/>
        <end position="247"/>
    </location>
</feature>
<sequence length="309" mass="33784">MGLLMNPDTFAHVQRVAGMMANSALFPEHLRKGGEKQAIANAVLVFDMAFRMNENPLTVAQNIYFVGGKPAWMTTYIIARANQSGVFSDQIEWEVEGKGEALTVTAFATLAKSGRKAEASVEMAMAKAEGWTSNKKYSSMPERMLRWRAATALIRLYAPEVVIGMPVQIELETGEMRDNTPRETVRHASSEAPIEAEDVLDAAETVSDDAPRNTENDDLAKDAAGLNGKADAEPEQAEANQESDSDPDMERFQHLTDSILRDIGDVEPAGVDDVLELYDGQIKQLESVAPDLHAMVMKAANEKRRGGGQ</sequence>
<protein>
    <recommendedName>
        <fullName evidence="4">Recombinase RecT</fullName>
    </recommendedName>
</protein>
<feature type="region of interest" description="Disordered" evidence="1">
    <location>
        <begin position="227"/>
        <end position="249"/>
    </location>
</feature>
<evidence type="ECO:0000256" key="1">
    <source>
        <dbReference type="SAM" id="MobiDB-lite"/>
    </source>
</evidence>
<evidence type="ECO:0008006" key="4">
    <source>
        <dbReference type="Google" id="ProtNLM"/>
    </source>
</evidence>
<feature type="compositionally biased region" description="Basic and acidic residues" evidence="1">
    <location>
        <begin position="174"/>
        <end position="189"/>
    </location>
</feature>
<organism evidence="2 3">
    <name type="scientific">Rhodophyticola porphyridii</name>
    <dbReference type="NCBI Taxonomy" id="1852017"/>
    <lineage>
        <taxon>Bacteria</taxon>
        <taxon>Pseudomonadati</taxon>
        <taxon>Pseudomonadota</taxon>
        <taxon>Alphaproteobacteria</taxon>
        <taxon>Rhodobacterales</taxon>
        <taxon>Roseobacteraceae</taxon>
        <taxon>Rhodophyticola</taxon>
    </lineage>
</organism>